<dbReference type="PROSITE" id="PS00108">
    <property type="entry name" value="PROTEIN_KINASE_ST"/>
    <property type="match status" value="1"/>
</dbReference>
<evidence type="ECO:0000313" key="4">
    <source>
        <dbReference type="EMBL" id="KAH7432986.1"/>
    </source>
</evidence>
<organism evidence="4 5">
    <name type="scientific">Ceratopteris richardii</name>
    <name type="common">Triangle waterfern</name>
    <dbReference type="NCBI Taxonomy" id="49495"/>
    <lineage>
        <taxon>Eukaryota</taxon>
        <taxon>Viridiplantae</taxon>
        <taxon>Streptophyta</taxon>
        <taxon>Embryophyta</taxon>
        <taxon>Tracheophyta</taxon>
        <taxon>Polypodiopsida</taxon>
        <taxon>Polypodiidae</taxon>
        <taxon>Polypodiales</taxon>
        <taxon>Pteridineae</taxon>
        <taxon>Pteridaceae</taxon>
        <taxon>Parkerioideae</taxon>
        <taxon>Ceratopteris</taxon>
    </lineage>
</organism>
<keyword evidence="5" id="KW-1185">Reference proteome</keyword>
<name>A0A8T2UGK6_CERRI</name>
<comment type="caution">
    <text evidence="4">The sequence shown here is derived from an EMBL/GenBank/DDBJ whole genome shotgun (WGS) entry which is preliminary data.</text>
</comment>
<dbReference type="CDD" id="cd14008">
    <property type="entry name" value="STKc_LKB1_CaMKK"/>
    <property type="match status" value="1"/>
</dbReference>
<dbReference type="GO" id="GO:0035556">
    <property type="term" value="P:intracellular signal transduction"/>
    <property type="evidence" value="ECO:0007669"/>
    <property type="project" value="TreeGrafter"/>
</dbReference>
<dbReference type="GO" id="GO:0005737">
    <property type="term" value="C:cytoplasm"/>
    <property type="evidence" value="ECO:0007669"/>
    <property type="project" value="TreeGrafter"/>
</dbReference>
<dbReference type="SUPFAM" id="SSF56112">
    <property type="entry name" value="Protein kinase-like (PK-like)"/>
    <property type="match status" value="1"/>
</dbReference>
<protein>
    <recommendedName>
        <fullName evidence="3">Protein kinase domain-containing protein</fullName>
    </recommendedName>
</protein>
<evidence type="ECO:0000256" key="1">
    <source>
        <dbReference type="ARBA" id="ARBA00022741"/>
    </source>
</evidence>
<evidence type="ECO:0000259" key="3">
    <source>
        <dbReference type="PROSITE" id="PS50011"/>
    </source>
</evidence>
<dbReference type="InterPro" id="IPR008271">
    <property type="entry name" value="Ser/Thr_kinase_AS"/>
</dbReference>
<dbReference type="PANTHER" id="PTHR24346:SF39">
    <property type="entry name" value="SERINE_THREONINE-PROTEIN KINASE GRIK1-RELATED"/>
    <property type="match status" value="1"/>
</dbReference>
<keyword evidence="2" id="KW-0067">ATP-binding</keyword>
<dbReference type="Pfam" id="PF00069">
    <property type="entry name" value="Pkinase"/>
    <property type="match status" value="1"/>
</dbReference>
<gene>
    <name evidence="4" type="ORF">KP509_07G049400</name>
</gene>
<dbReference type="PROSITE" id="PS50011">
    <property type="entry name" value="PROTEIN_KINASE_DOM"/>
    <property type="match status" value="1"/>
</dbReference>
<dbReference type="OrthoDB" id="68483at2759"/>
<dbReference type="Proteomes" id="UP000825935">
    <property type="component" value="Chromosome 7"/>
</dbReference>
<reference evidence="4" key="1">
    <citation type="submission" date="2021-08" db="EMBL/GenBank/DDBJ databases">
        <title>WGS assembly of Ceratopteris richardii.</title>
        <authorList>
            <person name="Marchant D.B."/>
            <person name="Chen G."/>
            <person name="Jenkins J."/>
            <person name="Shu S."/>
            <person name="Leebens-Mack J."/>
            <person name="Grimwood J."/>
            <person name="Schmutz J."/>
            <person name="Soltis P."/>
            <person name="Soltis D."/>
            <person name="Chen Z.-H."/>
        </authorList>
    </citation>
    <scope>NUCLEOTIDE SEQUENCE</scope>
    <source>
        <strain evidence="4">Whitten #5841</strain>
        <tissue evidence="4">Leaf</tissue>
    </source>
</reference>
<dbReference type="InterPro" id="IPR000719">
    <property type="entry name" value="Prot_kinase_dom"/>
</dbReference>
<dbReference type="InterPro" id="IPR011009">
    <property type="entry name" value="Kinase-like_dom_sf"/>
</dbReference>
<dbReference type="Gene3D" id="1.10.510.10">
    <property type="entry name" value="Transferase(Phosphotransferase) domain 1"/>
    <property type="match status" value="1"/>
</dbReference>
<feature type="domain" description="Protein kinase" evidence="3">
    <location>
        <begin position="149"/>
        <end position="414"/>
    </location>
</feature>
<dbReference type="OMA" id="ICHEDEN"/>
<evidence type="ECO:0000256" key="2">
    <source>
        <dbReference type="ARBA" id="ARBA00022840"/>
    </source>
</evidence>
<evidence type="ECO:0000313" key="5">
    <source>
        <dbReference type="Proteomes" id="UP000825935"/>
    </source>
</evidence>
<dbReference type="GO" id="GO:0005524">
    <property type="term" value="F:ATP binding"/>
    <property type="evidence" value="ECO:0007669"/>
    <property type="project" value="UniProtKB-KW"/>
</dbReference>
<keyword evidence="1" id="KW-0547">Nucleotide-binding</keyword>
<dbReference type="GO" id="GO:0004674">
    <property type="term" value="F:protein serine/threonine kinase activity"/>
    <property type="evidence" value="ECO:0007669"/>
    <property type="project" value="TreeGrafter"/>
</dbReference>
<dbReference type="FunFam" id="1.10.510.10:FF:000582">
    <property type="entry name" value="Serine/threonine-protein kinase GRIK1 isoform A"/>
    <property type="match status" value="1"/>
</dbReference>
<accession>A0A8T2UGK6</accession>
<proteinExistence type="predicted"/>
<dbReference type="EMBL" id="CM035412">
    <property type="protein sequence ID" value="KAH7432986.1"/>
    <property type="molecule type" value="Genomic_DNA"/>
</dbReference>
<sequence length="418" mass="46917">MECCSFFDLLISHYFRPKASKLVVSDYSRSSWEERLVDDVASEVSVESPRDYSSSPVQEDCIYSSEDQCNSLASTPGINGDTAGHIIKVALNSPFRRGTLDPPLRNVSYGNLGLDASNSHHVWRPRHIKLTWSAVKGEDLSGKRMINNYIKERVINIGNYSKVVLCRNVADEEFYAMKIVRKPRLQKFTIPSSEASCSDIYKEISIMKELDHPNIVKLIEVIDDSDCDRLYMILEYVKGGCILKGPDSTGGIPEATARKYLRDIVTGLRYLHSCGIIHGDIKPENLLINDSGQVKICDFGVSQRFEGNNDELRCSPGTQVFTAPECITVLGSGATYHGRAADVWALGVTLYCMIFGQYPFIGDTIKSTFHEIIHRKLNLPKSLNPYLANLLEGLLCKDPIKRLTLEQVTQHQFYKESS</sequence>
<dbReference type="PANTHER" id="PTHR24346">
    <property type="entry name" value="MAP/MICROTUBULE AFFINITY-REGULATING KINASE"/>
    <property type="match status" value="1"/>
</dbReference>
<dbReference type="AlphaFoldDB" id="A0A8T2UGK6"/>
<dbReference type="SMART" id="SM00220">
    <property type="entry name" value="S_TKc"/>
    <property type="match status" value="1"/>
</dbReference>